<evidence type="ECO:0000256" key="5">
    <source>
        <dbReference type="ARBA" id="ARBA00022771"/>
    </source>
</evidence>
<name>A0A1B9GKC6_9TREE</name>
<dbReference type="GO" id="GO:0007163">
    <property type="term" value="P:establishment or maintenance of cell polarity"/>
    <property type="evidence" value="ECO:0007669"/>
    <property type="project" value="TreeGrafter"/>
</dbReference>
<dbReference type="SUPFAM" id="SSF144232">
    <property type="entry name" value="HIT/MYND zinc finger-like"/>
    <property type="match status" value="1"/>
</dbReference>
<dbReference type="AlphaFoldDB" id="A0A1B9GKC6"/>
<comment type="subcellular location">
    <subcellularLocation>
        <location evidence="1">Cytoplasm</location>
    </subcellularLocation>
</comment>
<keyword evidence="11" id="KW-1185">Reference proteome</keyword>
<dbReference type="GO" id="GO:0008270">
    <property type="term" value="F:zinc ion binding"/>
    <property type="evidence" value="ECO:0007669"/>
    <property type="project" value="UniProtKB-KW"/>
</dbReference>
<evidence type="ECO:0000313" key="11">
    <source>
        <dbReference type="Proteomes" id="UP000092666"/>
    </source>
</evidence>
<feature type="region of interest" description="Disordered" evidence="8">
    <location>
        <begin position="908"/>
        <end position="967"/>
    </location>
</feature>
<evidence type="ECO:0000256" key="7">
    <source>
        <dbReference type="PROSITE-ProRule" id="PRU00134"/>
    </source>
</evidence>
<dbReference type="Gene3D" id="6.10.140.2220">
    <property type="match status" value="1"/>
</dbReference>
<dbReference type="PROSITE" id="PS50865">
    <property type="entry name" value="ZF_MYND_2"/>
    <property type="match status" value="1"/>
</dbReference>
<dbReference type="SUPFAM" id="SSF48371">
    <property type="entry name" value="ARM repeat"/>
    <property type="match status" value="1"/>
</dbReference>
<gene>
    <name evidence="10" type="ORF">I316_06761</name>
</gene>
<dbReference type="PANTHER" id="PTHR47442:SF1">
    <property type="entry name" value="MYND-TYPE ZINC FINGER PROTEIN MUB1"/>
    <property type="match status" value="1"/>
</dbReference>
<evidence type="ECO:0000259" key="9">
    <source>
        <dbReference type="PROSITE" id="PS50865"/>
    </source>
</evidence>
<dbReference type="GO" id="GO:0005737">
    <property type="term" value="C:cytoplasm"/>
    <property type="evidence" value="ECO:0007669"/>
    <property type="project" value="UniProtKB-SubCell"/>
</dbReference>
<feature type="region of interest" description="Disordered" evidence="8">
    <location>
        <begin position="734"/>
        <end position="762"/>
    </location>
</feature>
<dbReference type="GO" id="GO:1990304">
    <property type="term" value="C:MUB1-RAD6-UBR2 ubiquitin ligase complex"/>
    <property type="evidence" value="ECO:0007669"/>
    <property type="project" value="TreeGrafter"/>
</dbReference>
<feature type="domain" description="MYND-type" evidence="9">
    <location>
        <begin position="689"/>
        <end position="731"/>
    </location>
</feature>
<dbReference type="InterPro" id="IPR002893">
    <property type="entry name" value="Znf_MYND"/>
</dbReference>
<comment type="similarity">
    <text evidence="2">Belongs to the MUB1/samB family.</text>
</comment>
<protein>
    <recommendedName>
        <fullName evidence="9">MYND-type domain-containing protein</fullName>
    </recommendedName>
</protein>
<feature type="compositionally biased region" description="Acidic residues" evidence="8">
    <location>
        <begin position="268"/>
        <end position="303"/>
    </location>
</feature>
<feature type="region of interest" description="Disordered" evidence="8">
    <location>
        <begin position="983"/>
        <end position="1046"/>
    </location>
</feature>
<proteinExistence type="inferred from homology"/>
<evidence type="ECO:0000256" key="4">
    <source>
        <dbReference type="ARBA" id="ARBA00022723"/>
    </source>
</evidence>
<accession>A0A1B9GKC6</accession>
<keyword evidence="3" id="KW-0963">Cytoplasm</keyword>
<evidence type="ECO:0000256" key="2">
    <source>
        <dbReference type="ARBA" id="ARBA00010655"/>
    </source>
</evidence>
<dbReference type="InterPro" id="IPR016024">
    <property type="entry name" value="ARM-type_fold"/>
</dbReference>
<sequence>MRESNYTFPPQNRAVTNITHMIYDRRALDTNSPLALLNSLTSLTYLTSTSPRIREILTIDGGLERLLDILRDSCLPKEAHIQQDLWGLNGPPTARVITVDRANSLRHSLAFQCVVNIGVRGSEDIRTRVVQSGALDLVAQILESWLKDHGVSIFAGHLGSQAAVDAVAAGLPVPGTEHLRRRSERGEKVERSHRHYSRSQAHLQPPAQPFLDHHHHHEQQPEEQSAAARAVGFASSAASAFGFTLNIPLRGHPQPSPSPSPIPHDLQGDTDVDMADAEGGETDDASVDADDASIDVDDREEESAPPSTTPRASTSFLPMAIPPRSIPRETQSRDSSVGDSLSGEEDPALPRNTSENNIAAAAQGLRPPPLNLSSRIPQLAQDPISTQSSPMGTPTRNDSMEVARPSGRRGTIIARPNNLAPRNERRRDNTAGSGTSDGGEDIDLPTATIAAGIAAANAQAMEGNGTIVPDEPGPPPNVEIIETTAGQELDELDPEAIAAEQARLDMEAGAPPGQPGAAQTPRAAPGEAPTPRQQTGEAPPANTPDQAQIIIANGAPRGFHDLGSYVGISSLLNPDGNRYSDDSILLALQLLAYLSKYPHVRTAFHHPRRPMHPTFEFGLDTIMNPLPQRPAYSETPDIFSLVERFTFRPSPSDPLFFKVPQEIQYWAGVIMRNACRKDEARGGIRQCANMSCGRWEKYPREFAKCRRCRKAKYCSKECQSRAWQEGHRFWCSSRSDQEPGSAAAEGAGGFPSGTRAPPPAAEDDEEFQLGMQMGLSPEVVSRALAAARAAGIIPGQANQPVTATAEAARGDIPAGATAPTAPVTENAAVFATAPARGNRGVSREQTPQDDWRAGDAAHAANDPYARAHIIRGADERMLAEVARPLRGRTDTPQGQGYVNAFVAREDSRMREPLARQAGEAARIRQQQPDYQEPRAPRGPQERERRRQEAQQRYIQQREENAAARSADTWRRLQNVGALLGLRNDAGSAQTSPPPPAAAAAGTPWQTEAGGDPSRNGAGHSGGESRRGSQNGVTGLGFNLTDQHGRP</sequence>
<keyword evidence="4" id="KW-0479">Metal-binding</keyword>
<feature type="compositionally biased region" description="Low complexity" evidence="8">
    <location>
        <begin position="222"/>
        <end position="231"/>
    </location>
</feature>
<organism evidence="10 11">
    <name type="scientific">Kwoniella heveanensis BCC8398</name>
    <dbReference type="NCBI Taxonomy" id="1296120"/>
    <lineage>
        <taxon>Eukaryota</taxon>
        <taxon>Fungi</taxon>
        <taxon>Dikarya</taxon>
        <taxon>Basidiomycota</taxon>
        <taxon>Agaricomycotina</taxon>
        <taxon>Tremellomycetes</taxon>
        <taxon>Tremellales</taxon>
        <taxon>Cryptococcaceae</taxon>
        <taxon>Kwoniella</taxon>
    </lineage>
</organism>
<feature type="compositionally biased region" description="Polar residues" evidence="8">
    <location>
        <begin position="383"/>
        <end position="397"/>
    </location>
</feature>
<evidence type="ECO:0000256" key="3">
    <source>
        <dbReference type="ARBA" id="ARBA00022490"/>
    </source>
</evidence>
<evidence type="ECO:0000256" key="8">
    <source>
        <dbReference type="SAM" id="MobiDB-lite"/>
    </source>
</evidence>
<reference evidence="11" key="2">
    <citation type="submission" date="2013-12" db="EMBL/GenBank/DDBJ databases">
        <title>Evolution of pathogenesis and genome organization in the Tremellales.</title>
        <authorList>
            <person name="Cuomo C."/>
            <person name="Litvintseva A."/>
            <person name="Heitman J."/>
            <person name="Chen Y."/>
            <person name="Sun S."/>
            <person name="Springer D."/>
            <person name="Dromer F."/>
            <person name="Young S."/>
            <person name="Zeng Q."/>
            <person name="Chapman S."/>
            <person name="Gujja S."/>
            <person name="Saif S."/>
            <person name="Birren B."/>
        </authorList>
    </citation>
    <scope>NUCLEOTIDE SEQUENCE [LARGE SCALE GENOMIC DNA]</scope>
    <source>
        <strain evidence="11">BCC8398</strain>
    </source>
</reference>
<dbReference type="EMBL" id="KV700133">
    <property type="protein sequence ID" value="OCF31562.1"/>
    <property type="molecule type" value="Genomic_DNA"/>
</dbReference>
<feature type="region of interest" description="Disordered" evidence="8">
    <location>
        <begin position="175"/>
        <end position="231"/>
    </location>
</feature>
<feature type="compositionally biased region" description="Polar residues" evidence="8">
    <location>
        <begin position="305"/>
        <end position="316"/>
    </location>
</feature>
<dbReference type="Pfam" id="PF01753">
    <property type="entry name" value="zf-MYND"/>
    <property type="match status" value="1"/>
</dbReference>
<keyword evidence="5 7" id="KW-0863">Zinc-finger</keyword>
<feature type="region of interest" description="Disordered" evidence="8">
    <location>
        <begin position="246"/>
        <end position="445"/>
    </location>
</feature>
<dbReference type="Proteomes" id="UP000092666">
    <property type="component" value="Unassembled WGS sequence"/>
</dbReference>
<dbReference type="GO" id="GO:0006511">
    <property type="term" value="P:ubiquitin-dependent protein catabolic process"/>
    <property type="evidence" value="ECO:0007669"/>
    <property type="project" value="TreeGrafter"/>
</dbReference>
<feature type="region of interest" description="Disordered" evidence="8">
    <location>
        <begin position="507"/>
        <end position="544"/>
    </location>
</feature>
<evidence type="ECO:0000313" key="10">
    <source>
        <dbReference type="EMBL" id="OCF31562.1"/>
    </source>
</evidence>
<dbReference type="OrthoDB" id="5594178at2759"/>
<evidence type="ECO:0000256" key="1">
    <source>
        <dbReference type="ARBA" id="ARBA00004496"/>
    </source>
</evidence>
<keyword evidence="6" id="KW-0862">Zinc</keyword>
<feature type="compositionally biased region" description="Basic and acidic residues" evidence="8">
    <location>
        <begin position="931"/>
        <end position="961"/>
    </location>
</feature>
<reference evidence="10 11" key="1">
    <citation type="submission" date="2013-07" db="EMBL/GenBank/DDBJ databases">
        <title>The Genome Sequence of Cryptococcus heveanensis BCC8398.</title>
        <authorList>
            <consortium name="The Broad Institute Genome Sequencing Platform"/>
            <person name="Cuomo C."/>
            <person name="Litvintseva A."/>
            <person name="Chen Y."/>
            <person name="Heitman J."/>
            <person name="Sun S."/>
            <person name="Springer D."/>
            <person name="Dromer F."/>
            <person name="Young S.K."/>
            <person name="Zeng Q."/>
            <person name="Gargeya S."/>
            <person name="Fitzgerald M."/>
            <person name="Abouelleil A."/>
            <person name="Alvarado L."/>
            <person name="Berlin A.M."/>
            <person name="Chapman S.B."/>
            <person name="Dewar J."/>
            <person name="Goldberg J."/>
            <person name="Griggs A."/>
            <person name="Gujja S."/>
            <person name="Hansen M."/>
            <person name="Howarth C."/>
            <person name="Imamovic A."/>
            <person name="Larimer J."/>
            <person name="McCowan C."/>
            <person name="Murphy C."/>
            <person name="Pearson M."/>
            <person name="Priest M."/>
            <person name="Roberts A."/>
            <person name="Saif S."/>
            <person name="Shea T."/>
            <person name="Sykes S."/>
            <person name="Wortman J."/>
            <person name="Nusbaum C."/>
            <person name="Birren B."/>
        </authorList>
    </citation>
    <scope>NUCLEOTIDE SEQUENCE [LARGE SCALE GENOMIC DNA]</scope>
    <source>
        <strain evidence="10 11">BCC8398</strain>
    </source>
</reference>
<feature type="compositionally biased region" description="Low complexity" evidence="8">
    <location>
        <begin position="508"/>
        <end position="526"/>
    </location>
</feature>
<dbReference type="InterPro" id="IPR051664">
    <property type="entry name" value="MYND-type_zinc_finger"/>
</dbReference>
<evidence type="ECO:0000256" key="6">
    <source>
        <dbReference type="ARBA" id="ARBA00022833"/>
    </source>
</evidence>
<dbReference type="PANTHER" id="PTHR47442">
    <property type="entry name" value="MYND-TYPE ZINC FINGER PROTEIN MUB1"/>
    <property type="match status" value="1"/>
</dbReference>